<gene>
    <name evidence="1" type="ORF">Adu01nite_75290</name>
</gene>
<keyword evidence="2" id="KW-1185">Reference proteome</keyword>
<protein>
    <submittedName>
        <fullName evidence="1">Uncharacterized protein</fullName>
    </submittedName>
</protein>
<dbReference type="EMBL" id="BOML01000059">
    <property type="protein sequence ID" value="GIE06179.1"/>
    <property type="molecule type" value="Genomic_DNA"/>
</dbReference>
<comment type="caution">
    <text evidence="1">The sequence shown here is derived from an EMBL/GenBank/DDBJ whole genome shotgun (WGS) entry which is preliminary data.</text>
</comment>
<sequence length="121" mass="13179">MDPLRPKVSPNTVKQFAHGELVKDTGTYVTELVVERADYVFHHHLGGGASAVSRQFRVGYEIGAAGDLTVWSVGVDPQTDTPDESVKRIITYGPHGWLSLHGPARQLGHRPVDPSAILRDA</sequence>
<organism evidence="1 2">
    <name type="scientific">Paractinoplanes durhamensis</name>
    <dbReference type="NCBI Taxonomy" id="113563"/>
    <lineage>
        <taxon>Bacteria</taxon>
        <taxon>Bacillati</taxon>
        <taxon>Actinomycetota</taxon>
        <taxon>Actinomycetes</taxon>
        <taxon>Micromonosporales</taxon>
        <taxon>Micromonosporaceae</taxon>
        <taxon>Paractinoplanes</taxon>
    </lineage>
</organism>
<dbReference type="RefSeq" id="WP_203734025.1">
    <property type="nucleotide sequence ID" value="NZ_BAAATX010000022.1"/>
</dbReference>
<evidence type="ECO:0000313" key="1">
    <source>
        <dbReference type="EMBL" id="GIE06179.1"/>
    </source>
</evidence>
<name>A0ABQ3Z9G7_9ACTN</name>
<proteinExistence type="predicted"/>
<dbReference type="Proteomes" id="UP000637628">
    <property type="component" value="Unassembled WGS sequence"/>
</dbReference>
<evidence type="ECO:0000313" key="2">
    <source>
        <dbReference type="Proteomes" id="UP000637628"/>
    </source>
</evidence>
<accession>A0ABQ3Z9G7</accession>
<reference evidence="1 2" key="1">
    <citation type="submission" date="2021-01" db="EMBL/GenBank/DDBJ databases">
        <title>Whole genome shotgun sequence of Actinoplanes durhamensis NBRC 14914.</title>
        <authorList>
            <person name="Komaki H."/>
            <person name="Tamura T."/>
        </authorList>
    </citation>
    <scope>NUCLEOTIDE SEQUENCE [LARGE SCALE GENOMIC DNA]</scope>
    <source>
        <strain evidence="1 2">NBRC 14914</strain>
    </source>
</reference>